<name>A0A126QM38_9BACT</name>
<dbReference type="EMBL" id="SOBK01000001">
    <property type="protein sequence ID" value="TDT91871.1"/>
    <property type="molecule type" value="Genomic_DNA"/>
</dbReference>
<dbReference type="KEGG" id="dej:AWY79_07035"/>
<dbReference type="Proteomes" id="UP000295506">
    <property type="component" value="Unassembled WGS sequence"/>
</dbReference>
<sequence>MIRTDLFIKEEDRGQLSGDGPVNLRMPIGLKCKQLPTNTYGDKTRYYVIARARELAGGRVVCAECGHGPCKVPDGIGHDRELHIYRESATR</sequence>
<organism evidence="2 4">
    <name type="scientific">Pseudodesulfovibrio indicus</name>
    <dbReference type="NCBI Taxonomy" id="1716143"/>
    <lineage>
        <taxon>Bacteria</taxon>
        <taxon>Pseudomonadati</taxon>
        <taxon>Thermodesulfobacteriota</taxon>
        <taxon>Desulfovibrionia</taxon>
        <taxon>Desulfovibrionales</taxon>
        <taxon>Desulfovibrionaceae</taxon>
    </lineage>
</organism>
<gene>
    <name evidence="1" type="ORF">AWY79_07035</name>
    <name evidence="2" type="ORF">EDC59_101274</name>
</gene>
<protein>
    <submittedName>
        <fullName evidence="2">Uncharacterized protein</fullName>
    </submittedName>
</protein>
<evidence type="ECO:0000313" key="4">
    <source>
        <dbReference type="Proteomes" id="UP000295506"/>
    </source>
</evidence>
<reference evidence="1 3" key="1">
    <citation type="journal article" date="2016" name="Front. Microbiol.">
        <title>Genome Sequence of the Piezophilic, Mesophilic Sulfate-Reducing Bacterium Desulfovibrio indicus J2T.</title>
        <authorList>
            <person name="Cao J."/>
            <person name="Maignien L."/>
            <person name="Shao Z."/>
            <person name="Alain K."/>
            <person name="Jebbar M."/>
        </authorList>
    </citation>
    <scope>NUCLEOTIDE SEQUENCE [LARGE SCALE GENOMIC DNA]</scope>
    <source>
        <strain evidence="1 3">J2</strain>
    </source>
</reference>
<dbReference type="AlphaFoldDB" id="A0A126QM38"/>
<proteinExistence type="predicted"/>
<reference evidence="2 4" key="2">
    <citation type="submission" date="2019-03" db="EMBL/GenBank/DDBJ databases">
        <title>Genomic Encyclopedia of Type Strains, Phase IV (KMG-IV): sequencing the most valuable type-strain genomes for metagenomic binning, comparative biology and taxonomic classification.</title>
        <authorList>
            <person name="Goeker M."/>
        </authorList>
    </citation>
    <scope>NUCLEOTIDE SEQUENCE [LARGE SCALE GENOMIC DNA]</scope>
    <source>
        <strain evidence="2 4">DSM 101483</strain>
    </source>
</reference>
<dbReference type="Proteomes" id="UP000055611">
    <property type="component" value="Chromosome"/>
</dbReference>
<dbReference type="RefSeq" id="WP_066801950.1">
    <property type="nucleotide sequence ID" value="NZ_CP014206.1"/>
</dbReference>
<dbReference type="EMBL" id="CP014206">
    <property type="protein sequence ID" value="AMK10879.1"/>
    <property type="molecule type" value="Genomic_DNA"/>
</dbReference>
<accession>A0A126QM38</accession>
<keyword evidence="3" id="KW-1185">Reference proteome</keyword>
<evidence type="ECO:0000313" key="1">
    <source>
        <dbReference type="EMBL" id="AMK10879.1"/>
    </source>
</evidence>
<evidence type="ECO:0000313" key="3">
    <source>
        <dbReference type="Proteomes" id="UP000055611"/>
    </source>
</evidence>
<evidence type="ECO:0000313" key="2">
    <source>
        <dbReference type="EMBL" id="TDT91871.1"/>
    </source>
</evidence>